<sequence length="158" mass="17873">MKKILFILPLLLFFTMCKSSKTTTAPVKETVEVRYRDDFRAATATEKTAVLKSLKAAAANYSVLIFTQNFKGEKIVVSNATKKLYSDYVISNLKTGIADKTRIDNTVDTKIYDNLTKKEFVLLAKDAAKYKFIYLMKNPGGETTFIVTYSNTLRPLQE</sequence>
<evidence type="ECO:0000313" key="2">
    <source>
        <dbReference type="EMBL" id="KGO87219.1"/>
    </source>
</evidence>
<organism evidence="2 3">
    <name type="scientific">Flavobacterium rivuli WB 3.3-2 = DSM 21788</name>
    <dbReference type="NCBI Taxonomy" id="1121895"/>
    <lineage>
        <taxon>Bacteria</taxon>
        <taxon>Pseudomonadati</taxon>
        <taxon>Bacteroidota</taxon>
        <taxon>Flavobacteriia</taxon>
        <taxon>Flavobacteriales</taxon>
        <taxon>Flavobacteriaceae</taxon>
        <taxon>Flavobacterium</taxon>
    </lineage>
</organism>
<dbReference type="Proteomes" id="UP000030152">
    <property type="component" value="Unassembled WGS sequence"/>
</dbReference>
<protein>
    <recommendedName>
        <fullName evidence="4">DUF4252 domain-containing protein</fullName>
    </recommendedName>
</protein>
<proteinExistence type="predicted"/>
<dbReference type="RefSeq" id="WP_020213292.1">
    <property type="nucleotide sequence ID" value="NZ_JRLX01000005.1"/>
</dbReference>
<keyword evidence="3" id="KW-1185">Reference proteome</keyword>
<feature type="chain" id="PRO_5001990884" description="DUF4252 domain-containing protein" evidence="1">
    <location>
        <begin position="21"/>
        <end position="158"/>
    </location>
</feature>
<gene>
    <name evidence="2" type="ORF">Q765_06000</name>
</gene>
<feature type="signal peptide" evidence="1">
    <location>
        <begin position="1"/>
        <end position="20"/>
    </location>
</feature>
<dbReference type="EMBL" id="JRLX01000005">
    <property type="protein sequence ID" value="KGO87219.1"/>
    <property type="molecule type" value="Genomic_DNA"/>
</dbReference>
<dbReference type="eggNOG" id="ENOG5030YPA">
    <property type="taxonomic scope" value="Bacteria"/>
</dbReference>
<reference evidence="2 3" key="1">
    <citation type="submission" date="2013-09" db="EMBL/GenBank/DDBJ databases">
        <authorList>
            <person name="Zeng Z."/>
            <person name="Chen C."/>
        </authorList>
    </citation>
    <scope>NUCLEOTIDE SEQUENCE [LARGE SCALE GENOMIC DNA]</scope>
    <source>
        <strain evidence="2 3">WB 3.3-2</strain>
    </source>
</reference>
<evidence type="ECO:0000313" key="3">
    <source>
        <dbReference type="Proteomes" id="UP000030152"/>
    </source>
</evidence>
<dbReference type="STRING" id="1121895.GCA_000378485_02134"/>
<evidence type="ECO:0000256" key="1">
    <source>
        <dbReference type="SAM" id="SignalP"/>
    </source>
</evidence>
<name>A0A0A2M4N7_9FLAO</name>
<evidence type="ECO:0008006" key="4">
    <source>
        <dbReference type="Google" id="ProtNLM"/>
    </source>
</evidence>
<keyword evidence="1" id="KW-0732">Signal</keyword>
<dbReference type="AlphaFoldDB" id="A0A0A2M4N7"/>
<comment type="caution">
    <text evidence="2">The sequence shown here is derived from an EMBL/GenBank/DDBJ whole genome shotgun (WGS) entry which is preliminary data.</text>
</comment>
<dbReference type="OrthoDB" id="1376295at2"/>
<accession>A0A0A2M4N7</accession>